<dbReference type="GO" id="GO:0000407">
    <property type="term" value="C:phagophore assembly site"/>
    <property type="evidence" value="ECO:0000318"/>
    <property type="project" value="GO_Central"/>
</dbReference>
<accession>D8SRD6</accession>
<dbReference type="FunCoup" id="D8SRD6">
    <property type="interactions" value="2572"/>
</dbReference>
<dbReference type="Proteomes" id="UP000001514">
    <property type="component" value="Unassembled WGS sequence"/>
</dbReference>
<reference evidence="4 5" key="1">
    <citation type="journal article" date="2011" name="Science">
        <title>The Selaginella genome identifies genetic changes associated with the evolution of vascular plants.</title>
        <authorList>
            <person name="Banks J.A."/>
            <person name="Nishiyama T."/>
            <person name="Hasebe M."/>
            <person name="Bowman J.L."/>
            <person name="Gribskov M."/>
            <person name="dePamphilis C."/>
            <person name="Albert V.A."/>
            <person name="Aono N."/>
            <person name="Aoyama T."/>
            <person name="Ambrose B.A."/>
            <person name="Ashton N.W."/>
            <person name="Axtell M.J."/>
            <person name="Barker E."/>
            <person name="Barker M.S."/>
            <person name="Bennetzen J.L."/>
            <person name="Bonawitz N.D."/>
            <person name="Chapple C."/>
            <person name="Cheng C."/>
            <person name="Correa L.G."/>
            <person name="Dacre M."/>
            <person name="DeBarry J."/>
            <person name="Dreyer I."/>
            <person name="Elias M."/>
            <person name="Engstrom E.M."/>
            <person name="Estelle M."/>
            <person name="Feng L."/>
            <person name="Finet C."/>
            <person name="Floyd S.K."/>
            <person name="Frommer W.B."/>
            <person name="Fujita T."/>
            <person name="Gramzow L."/>
            <person name="Gutensohn M."/>
            <person name="Harholt J."/>
            <person name="Hattori M."/>
            <person name="Heyl A."/>
            <person name="Hirai T."/>
            <person name="Hiwatashi Y."/>
            <person name="Ishikawa M."/>
            <person name="Iwata M."/>
            <person name="Karol K.G."/>
            <person name="Koehler B."/>
            <person name="Kolukisaoglu U."/>
            <person name="Kubo M."/>
            <person name="Kurata T."/>
            <person name="Lalonde S."/>
            <person name="Li K."/>
            <person name="Li Y."/>
            <person name="Litt A."/>
            <person name="Lyons E."/>
            <person name="Manning G."/>
            <person name="Maruyama T."/>
            <person name="Michael T.P."/>
            <person name="Mikami K."/>
            <person name="Miyazaki S."/>
            <person name="Morinaga S."/>
            <person name="Murata T."/>
            <person name="Mueller-Roeber B."/>
            <person name="Nelson D.R."/>
            <person name="Obara M."/>
            <person name="Oguri Y."/>
            <person name="Olmstead R.G."/>
            <person name="Onodera N."/>
            <person name="Petersen B.L."/>
            <person name="Pils B."/>
            <person name="Prigge M."/>
            <person name="Rensing S.A."/>
            <person name="Riano-Pachon D.M."/>
            <person name="Roberts A.W."/>
            <person name="Sato Y."/>
            <person name="Scheller H.V."/>
            <person name="Schulz B."/>
            <person name="Schulz C."/>
            <person name="Shakirov E.V."/>
            <person name="Shibagaki N."/>
            <person name="Shinohara N."/>
            <person name="Shippen D.E."/>
            <person name="Soerensen I."/>
            <person name="Sotooka R."/>
            <person name="Sugimoto N."/>
            <person name="Sugita M."/>
            <person name="Sumikawa N."/>
            <person name="Tanurdzic M."/>
            <person name="Theissen G."/>
            <person name="Ulvskov P."/>
            <person name="Wakazuki S."/>
            <person name="Weng J.K."/>
            <person name="Willats W.W."/>
            <person name="Wipf D."/>
            <person name="Wolf P.G."/>
            <person name="Yang L."/>
            <person name="Zimmer A.D."/>
            <person name="Zhu Q."/>
            <person name="Mitros T."/>
            <person name="Hellsten U."/>
            <person name="Loque D."/>
            <person name="Otillar R."/>
            <person name="Salamov A."/>
            <person name="Schmutz J."/>
            <person name="Shapiro H."/>
            <person name="Lindquist E."/>
            <person name="Lucas S."/>
            <person name="Rokhsar D."/>
            <person name="Grigoriev I.V."/>
        </authorList>
    </citation>
    <scope>NUCLEOTIDE SEQUENCE [LARGE SCALE GENOMIC DNA]</scope>
</reference>
<dbReference type="OMA" id="VCWEIWT"/>
<name>D8SRD6_SELML</name>
<gene>
    <name evidence="4" type="ORF">SELMODRAFT_446437</name>
</gene>
<keyword evidence="3" id="KW-0072">Autophagy</keyword>
<dbReference type="GO" id="GO:1990316">
    <property type="term" value="C:Atg1/ULK1 kinase complex"/>
    <property type="evidence" value="ECO:0000318"/>
    <property type="project" value="GO_Central"/>
</dbReference>
<evidence type="ECO:0000313" key="5">
    <source>
        <dbReference type="Proteomes" id="UP000001514"/>
    </source>
</evidence>
<dbReference type="InParanoid" id="D8SRD6"/>
<evidence type="ECO:0000256" key="3">
    <source>
        <dbReference type="ARBA" id="ARBA00023006"/>
    </source>
</evidence>
<dbReference type="STRING" id="88036.D8SRD6"/>
<dbReference type="Gramene" id="EFJ13124">
    <property type="protein sequence ID" value="EFJ13124"/>
    <property type="gene ID" value="SELMODRAFT_446437"/>
</dbReference>
<dbReference type="GO" id="GO:0019901">
    <property type="term" value="F:protein kinase binding"/>
    <property type="evidence" value="ECO:0000318"/>
    <property type="project" value="GO_Central"/>
</dbReference>
<protein>
    <recommendedName>
        <fullName evidence="2">Autophagy-related protein 101</fullName>
    </recommendedName>
</protein>
<evidence type="ECO:0000256" key="2">
    <source>
        <dbReference type="ARBA" id="ARBA00018874"/>
    </source>
</evidence>
<dbReference type="HOGENOM" id="CLU_069661_0_0_1"/>
<organism evidence="5">
    <name type="scientific">Selaginella moellendorffii</name>
    <name type="common">Spikemoss</name>
    <dbReference type="NCBI Taxonomy" id="88036"/>
    <lineage>
        <taxon>Eukaryota</taxon>
        <taxon>Viridiplantae</taxon>
        <taxon>Streptophyta</taxon>
        <taxon>Embryophyta</taxon>
        <taxon>Tracheophyta</taxon>
        <taxon>Lycopodiopsida</taxon>
        <taxon>Selaginellales</taxon>
        <taxon>Selaginellaceae</taxon>
        <taxon>Selaginella</taxon>
    </lineage>
</organism>
<evidence type="ECO:0000256" key="1">
    <source>
        <dbReference type="ARBA" id="ARBA00007130"/>
    </source>
</evidence>
<dbReference type="OrthoDB" id="10259639at2759"/>
<dbReference type="PANTHER" id="PTHR13292">
    <property type="entry name" value="AUTOPHAGY-RELATED PROTEIN 101"/>
    <property type="match status" value="1"/>
</dbReference>
<keyword evidence="5" id="KW-1185">Reference proteome</keyword>
<dbReference type="InterPro" id="IPR012445">
    <property type="entry name" value="ATG101"/>
</dbReference>
<dbReference type="AlphaFoldDB" id="D8SRD6"/>
<proteinExistence type="inferred from homology"/>
<dbReference type="KEGG" id="smo:SELMODRAFT_446437"/>
<comment type="similarity">
    <text evidence="1">Belongs to the ATG101 family.</text>
</comment>
<evidence type="ECO:0000313" key="4">
    <source>
        <dbReference type="EMBL" id="EFJ13124.1"/>
    </source>
</evidence>
<dbReference type="eggNOG" id="KOG4493">
    <property type="taxonomic scope" value="Eukaryota"/>
</dbReference>
<sequence>MNCEMFHLRELDVEPYQIREVLRCILHTVMFNRALGLVRPRDVDSELFDLTYVQCGDLTFEKKMEEKIDQLIAWVEKHPNKKITVCLSFYETRSKQNAWFGHKMERLYWEQWYVTLNTTVQQSHLRSKPHHDKLGDALDLMTDERSKRHALLESGLKEVMLQILQQVNEKKDHVPPVTSQDVVSFPYEISIPSSSDSSFGMDMFKRMLQTGPPTMLG</sequence>
<dbReference type="EMBL" id="GL377635">
    <property type="protein sequence ID" value="EFJ13124.1"/>
    <property type="molecule type" value="Genomic_DNA"/>
</dbReference>
<dbReference type="Pfam" id="PF07855">
    <property type="entry name" value="ATG101"/>
    <property type="match status" value="1"/>
</dbReference>
<dbReference type="GO" id="GO:0000045">
    <property type="term" value="P:autophagosome assembly"/>
    <property type="evidence" value="ECO:0000318"/>
    <property type="project" value="GO_Central"/>
</dbReference>
<dbReference type="PANTHER" id="PTHR13292:SF0">
    <property type="entry name" value="AUTOPHAGY-RELATED PROTEIN 101"/>
    <property type="match status" value="1"/>
</dbReference>